<proteinExistence type="predicted"/>
<dbReference type="Proteomes" id="UP000783287">
    <property type="component" value="Unassembled WGS sequence"/>
</dbReference>
<evidence type="ECO:0000313" key="2">
    <source>
        <dbReference type="EMBL" id="MCA9383797.1"/>
    </source>
</evidence>
<dbReference type="Pfam" id="PF01928">
    <property type="entry name" value="CYTH"/>
    <property type="match status" value="1"/>
</dbReference>
<evidence type="ECO:0000313" key="3">
    <source>
        <dbReference type="Proteomes" id="UP000783287"/>
    </source>
</evidence>
<accession>A0A955L6A2</accession>
<feature type="domain" description="CYTH" evidence="1">
    <location>
        <begin position="7"/>
        <end position="145"/>
    </location>
</feature>
<dbReference type="SUPFAM" id="SSF55154">
    <property type="entry name" value="CYTH-like phosphatases"/>
    <property type="match status" value="1"/>
</dbReference>
<organism evidence="2 3">
    <name type="scientific">Candidatus Dojkabacteria bacterium</name>
    <dbReference type="NCBI Taxonomy" id="2099670"/>
    <lineage>
        <taxon>Bacteria</taxon>
        <taxon>Candidatus Dojkabacteria</taxon>
    </lineage>
</organism>
<evidence type="ECO:0000259" key="1">
    <source>
        <dbReference type="Pfam" id="PF01928"/>
    </source>
</evidence>
<dbReference type="EMBL" id="JAGQLK010000138">
    <property type="protein sequence ID" value="MCA9383797.1"/>
    <property type="molecule type" value="Genomic_DNA"/>
</dbReference>
<name>A0A955L6A2_9BACT</name>
<dbReference type="AlphaFoldDB" id="A0A955L6A2"/>
<dbReference type="InterPro" id="IPR033469">
    <property type="entry name" value="CYTH-like_dom_sf"/>
</dbReference>
<sequence>MKYVEREYKVLEIDVDKVTQTLEKLGAKKVFAGERIRTTFDFIDSSISAKNDELRLTEEDKLKLSYESMTEDGEITSVKVYVSRKGETVDLLAKLGIHPVAQIKCYRISYELDGVDYDLDTFKGIPAFLEIGLEDSDKEINEVLELLGLSDKEIVQMSTRELEARYKS</sequence>
<protein>
    <submittedName>
        <fullName evidence="2">CYTH domain-containing protein</fullName>
    </submittedName>
</protein>
<gene>
    <name evidence="2" type="ORF">KC909_05525</name>
</gene>
<reference evidence="2" key="2">
    <citation type="journal article" date="2021" name="Microbiome">
        <title>Successional dynamics and alternative stable states in a saline activated sludge microbial community over 9 years.</title>
        <authorList>
            <person name="Wang Y."/>
            <person name="Ye J."/>
            <person name="Ju F."/>
            <person name="Liu L."/>
            <person name="Boyd J.A."/>
            <person name="Deng Y."/>
            <person name="Parks D.H."/>
            <person name="Jiang X."/>
            <person name="Yin X."/>
            <person name="Woodcroft B.J."/>
            <person name="Tyson G.W."/>
            <person name="Hugenholtz P."/>
            <person name="Polz M.F."/>
            <person name="Zhang T."/>
        </authorList>
    </citation>
    <scope>NUCLEOTIDE SEQUENCE</scope>
    <source>
        <strain evidence="2">HKST-UBA14</strain>
    </source>
</reference>
<comment type="caution">
    <text evidence="2">The sequence shown here is derived from an EMBL/GenBank/DDBJ whole genome shotgun (WGS) entry which is preliminary data.</text>
</comment>
<dbReference type="InterPro" id="IPR023577">
    <property type="entry name" value="CYTH_domain"/>
</dbReference>
<dbReference type="Gene3D" id="2.40.320.10">
    <property type="entry name" value="Hypothetical Protein Pfu-838710-001"/>
    <property type="match status" value="1"/>
</dbReference>
<reference evidence="2" key="1">
    <citation type="submission" date="2020-04" db="EMBL/GenBank/DDBJ databases">
        <authorList>
            <person name="Zhang T."/>
        </authorList>
    </citation>
    <scope>NUCLEOTIDE SEQUENCE</scope>
    <source>
        <strain evidence="2">HKST-UBA14</strain>
    </source>
</reference>